<evidence type="ECO:0000256" key="7">
    <source>
        <dbReference type="ARBA" id="ARBA00023136"/>
    </source>
</evidence>
<organism evidence="11 12">
    <name type="scientific">Kaistia dalseonensis</name>
    <dbReference type="NCBI Taxonomy" id="410840"/>
    <lineage>
        <taxon>Bacteria</taxon>
        <taxon>Pseudomonadati</taxon>
        <taxon>Pseudomonadota</taxon>
        <taxon>Alphaproteobacteria</taxon>
        <taxon>Hyphomicrobiales</taxon>
        <taxon>Kaistiaceae</taxon>
        <taxon>Kaistia</taxon>
    </lineage>
</organism>
<comment type="caution">
    <text evidence="9">Lacks conserved residue(s) required for the propagation of feature annotation.</text>
</comment>
<dbReference type="Proteomes" id="UP001241603">
    <property type="component" value="Unassembled WGS sequence"/>
</dbReference>
<evidence type="ECO:0000313" key="12">
    <source>
        <dbReference type="Proteomes" id="UP001241603"/>
    </source>
</evidence>
<keyword evidence="7 9" id="KW-0472">Membrane</keyword>
<dbReference type="RefSeq" id="WP_266348562.1">
    <property type="nucleotide sequence ID" value="NZ_JAPKNG010000002.1"/>
</dbReference>
<comment type="function">
    <text evidence="9">Part of the ABC transporter complex (TC 3.A.1.6.1) involved in sulfate/thiosulfate import.</text>
</comment>
<sequence>MAALHIASIKRPSVIPGFGLALGVTLSYLGLIVLIPLAGLFWRSAQGGPAEFIRIATDARTLAALRLSFGTAFIAAAINAVFGMILAWILVRYDFPGRRIIDAIVDLPFALPTAVAGIALTALYAPNGWIGSLFEPFGIRIAYSATGIVIALVFIGLPFVVRSVQPVLEDFDREVEEVSATLGATRAQTVRRVVMPTLMPALLTGFALAFARAVGEYGSVIFIAGNSPYRTEIAPLLIVIKLEEFSYSGATTIAVLMLIASFLILLAINLVQSWSRRRYGDV</sequence>
<dbReference type="PROSITE" id="PS50928">
    <property type="entry name" value="ABC_TM1"/>
    <property type="match status" value="1"/>
</dbReference>
<dbReference type="Gene3D" id="1.10.3720.10">
    <property type="entry name" value="MetI-like"/>
    <property type="match status" value="1"/>
</dbReference>
<evidence type="ECO:0000256" key="2">
    <source>
        <dbReference type="ARBA" id="ARBA00011779"/>
    </source>
</evidence>
<feature type="transmembrane region" description="Helical" evidence="9">
    <location>
        <begin position="245"/>
        <end position="268"/>
    </location>
</feature>
<comment type="function">
    <text evidence="8">Part of the ABC transporter complex CysAWTP (TC 3.A.1.6.1) involved in sulfate/thiosulfate import. Probably responsible for the translocation of the substrate across the membrane.</text>
</comment>
<evidence type="ECO:0000256" key="5">
    <source>
        <dbReference type="ARBA" id="ARBA00022989"/>
    </source>
</evidence>
<feature type="transmembrane region" description="Helical" evidence="9">
    <location>
        <begin position="201"/>
        <end position="225"/>
    </location>
</feature>
<accession>A0ABU0H5S0</accession>
<dbReference type="SUPFAM" id="SSF161098">
    <property type="entry name" value="MetI-like"/>
    <property type="match status" value="1"/>
</dbReference>
<evidence type="ECO:0000259" key="10">
    <source>
        <dbReference type="PROSITE" id="PS50928"/>
    </source>
</evidence>
<dbReference type="PANTHER" id="PTHR30406:SF8">
    <property type="entry name" value="SULFATE TRANSPORT SYSTEM PERMEASE PROTEIN CYST"/>
    <property type="match status" value="1"/>
</dbReference>
<dbReference type="InterPro" id="IPR035906">
    <property type="entry name" value="MetI-like_sf"/>
</dbReference>
<protein>
    <recommendedName>
        <fullName evidence="9">Sulfate transport system permease protein CysT</fullName>
    </recommendedName>
</protein>
<keyword evidence="6 9" id="KW-0764">Sulfate transport</keyword>
<keyword evidence="5 9" id="KW-1133">Transmembrane helix</keyword>
<proteinExistence type="inferred from homology"/>
<feature type="domain" description="ABC transmembrane type-1" evidence="10">
    <location>
        <begin position="65"/>
        <end position="268"/>
    </location>
</feature>
<dbReference type="CDD" id="cd06261">
    <property type="entry name" value="TM_PBP2"/>
    <property type="match status" value="1"/>
</dbReference>
<keyword evidence="4 9" id="KW-0812">Transmembrane</keyword>
<keyword evidence="12" id="KW-1185">Reference proteome</keyword>
<evidence type="ECO:0000256" key="3">
    <source>
        <dbReference type="ARBA" id="ARBA00022448"/>
    </source>
</evidence>
<evidence type="ECO:0000256" key="4">
    <source>
        <dbReference type="ARBA" id="ARBA00022692"/>
    </source>
</evidence>
<evidence type="ECO:0000256" key="1">
    <source>
        <dbReference type="ARBA" id="ARBA00004651"/>
    </source>
</evidence>
<evidence type="ECO:0000313" key="11">
    <source>
        <dbReference type="EMBL" id="MDQ0437659.1"/>
    </source>
</evidence>
<dbReference type="InterPro" id="IPR000515">
    <property type="entry name" value="MetI-like"/>
</dbReference>
<dbReference type="PANTHER" id="PTHR30406">
    <property type="entry name" value="SULFATE TRANSPORT SYSTEM PERMEASE PROTEIN"/>
    <property type="match status" value="1"/>
</dbReference>
<dbReference type="InterPro" id="IPR005667">
    <property type="entry name" value="Sulph_transpt2"/>
</dbReference>
<name>A0ABU0H5S0_9HYPH</name>
<keyword evidence="3 9" id="KW-0813">Transport</keyword>
<comment type="caution">
    <text evidence="11">The sequence shown here is derived from an EMBL/GenBank/DDBJ whole genome shotgun (WGS) entry which is preliminary data.</text>
</comment>
<evidence type="ECO:0000256" key="6">
    <source>
        <dbReference type="ARBA" id="ARBA00023032"/>
    </source>
</evidence>
<feature type="transmembrane region" description="Helical" evidence="9">
    <location>
        <begin position="137"/>
        <end position="161"/>
    </location>
</feature>
<dbReference type="InterPro" id="IPR011865">
    <property type="entry name" value="CysT_permease"/>
</dbReference>
<dbReference type="NCBIfam" id="TIGR02139">
    <property type="entry name" value="permease_CysT"/>
    <property type="match status" value="1"/>
</dbReference>
<dbReference type="NCBIfam" id="TIGR00969">
    <property type="entry name" value="3a0106s02"/>
    <property type="match status" value="1"/>
</dbReference>
<comment type="subcellular location">
    <subcellularLocation>
        <location evidence="1">Cell membrane</location>
        <topology evidence="1">Multi-pass membrane protein</topology>
    </subcellularLocation>
</comment>
<reference evidence="11 12" key="1">
    <citation type="submission" date="2023-07" db="EMBL/GenBank/DDBJ databases">
        <title>Genomic Encyclopedia of Type Strains, Phase IV (KMG-IV): sequencing the most valuable type-strain genomes for metagenomic binning, comparative biology and taxonomic classification.</title>
        <authorList>
            <person name="Goeker M."/>
        </authorList>
    </citation>
    <scope>NUCLEOTIDE SEQUENCE [LARGE SCALE GENOMIC DNA]</scope>
    <source>
        <strain evidence="11 12">B6-8</strain>
    </source>
</reference>
<comment type="subunit">
    <text evidence="2">The complex is composed of two ATP-binding proteins (CysA), two transmembrane proteins (CysT and CysW) and a solute-binding protein (CysP).</text>
</comment>
<dbReference type="Pfam" id="PF00528">
    <property type="entry name" value="BPD_transp_1"/>
    <property type="match status" value="1"/>
</dbReference>
<evidence type="ECO:0000256" key="9">
    <source>
        <dbReference type="RuleBase" id="RU366001"/>
    </source>
</evidence>
<feature type="transmembrane region" description="Helical" evidence="9">
    <location>
        <begin position="103"/>
        <end position="125"/>
    </location>
</feature>
<comment type="similarity">
    <text evidence="9">Belongs to the binding-protein-dependent transport system permease family. CysTW subfamily.</text>
</comment>
<gene>
    <name evidence="11" type="ORF">QO014_002044</name>
</gene>
<feature type="transmembrane region" description="Helical" evidence="9">
    <location>
        <begin position="67"/>
        <end position="91"/>
    </location>
</feature>
<evidence type="ECO:0000256" key="8">
    <source>
        <dbReference type="ARBA" id="ARBA00025323"/>
    </source>
</evidence>
<feature type="transmembrane region" description="Helical" evidence="9">
    <location>
        <begin position="20"/>
        <end position="42"/>
    </location>
</feature>
<dbReference type="EMBL" id="JAUSVO010000002">
    <property type="protein sequence ID" value="MDQ0437659.1"/>
    <property type="molecule type" value="Genomic_DNA"/>
</dbReference>